<dbReference type="PANTHER" id="PTHR30575">
    <property type="entry name" value="PEPTIDASE M20"/>
    <property type="match status" value="1"/>
</dbReference>
<dbReference type="Gene3D" id="3.40.630.10">
    <property type="entry name" value="Zn peptidases"/>
    <property type="match status" value="1"/>
</dbReference>
<evidence type="ECO:0000313" key="4">
    <source>
        <dbReference type="Proteomes" id="UP001297600"/>
    </source>
</evidence>
<dbReference type="Proteomes" id="UP001297600">
    <property type="component" value="Unassembled WGS sequence"/>
</dbReference>
<keyword evidence="4" id="KW-1185">Reference proteome</keyword>
<protein>
    <submittedName>
        <fullName evidence="3">Amidohydrolase</fullName>
    </submittedName>
</protein>
<feature type="domain" description="Peptidase M20 dimerisation" evidence="2">
    <location>
        <begin position="229"/>
        <end position="317"/>
    </location>
</feature>
<comment type="caution">
    <text evidence="3">The sequence shown here is derived from an EMBL/GenBank/DDBJ whole genome shotgun (WGS) entry which is preliminary data.</text>
</comment>
<dbReference type="Pfam" id="PF07687">
    <property type="entry name" value="M20_dimer"/>
    <property type="match status" value="1"/>
</dbReference>
<dbReference type="EMBL" id="JAKNCT010000003">
    <property type="protein sequence ID" value="MCG5030461.1"/>
    <property type="molecule type" value="Genomic_DNA"/>
</dbReference>
<accession>A0ABS9MPB6</accession>
<dbReference type="InterPro" id="IPR002933">
    <property type="entry name" value="Peptidase_M20"/>
</dbReference>
<sequence length="427" mass="45574">MTDEFDAYMPELIETRRRIHRRPETGWTEFETTALVAQRLESLGFEVHLGLEVIDPERVMGRSAEEAQQAEERACRAGVPEELLARMGGYTGCVGVLRTGRPGPVCAFRYDLDALPINEPTDPASGHLPAVEGFASVFPGKMHACGHDNHAAIGLAVARWARDHEAGLRGTLKLIFQPAEEGARGAAAMAARGVVDDADWLICGHVGTTAGPGELQIADRGFMATTKFDADFKGCPSHAGSSPEKGRSALLAAANAAVMLSAIPRTSQGDTRVAVGKLVSGSARNITPADAHMEFEVRGETAEANEFMTERAEEVVRGAASMTGVGVDLRRVGQGSTLVTTQAALGLLYEAARAVPGMKVMAAPPCPGSEDCTVLMHRVAQHGGNPGYFLFGCSHHGHHRPDFDTQDTVSDKPGFEMWVQVLKRILG</sequence>
<reference evidence="3 4" key="1">
    <citation type="submission" date="2022-02" db="EMBL/GenBank/DDBJ databases">
        <title>Mesosutterella porci, a novel member of the family Sutterellaceae from pig feces.</title>
        <authorList>
            <person name="Wylensek D."/>
            <person name="Clavel T."/>
        </authorList>
    </citation>
    <scope>NUCLEOTIDE SEQUENCE [LARGE SCALE GENOMIC DNA]</scope>
    <source>
        <strain evidence="4">oilRF-744-wt-GAM-9</strain>
    </source>
</reference>
<evidence type="ECO:0000313" key="3">
    <source>
        <dbReference type="EMBL" id="MCG5030461.1"/>
    </source>
</evidence>
<dbReference type="Pfam" id="PF01546">
    <property type="entry name" value="Peptidase_M20"/>
    <property type="match status" value="1"/>
</dbReference>
<keyword evidence="1" id="KW-0378">Hydrolase</keyword>
<dbReference type="InterPro" id="IPR036264">
    <property type="entry name" value="Bact_exopeptidase_dim_dom"/>
</dbReference>
<dbReference type="InterPro" id="IPR052030">
    <property type="entry name" value="Peptidase_M20/M20A_hydrolases"/>
</dbReference>
<proteinExistence type="predicted"/>
<dbReference type="NCBIfam" id="TIGR01891">
    <property type="entry name" value="amidohydrolases"/>
    <property type="match status" value="1"/>
</dbReference>
<dbReference type="SUPFAM" id="SSF55031">
    <property type="entry name" value="Bacterial exopeptidase dimerisation domain"/>
    <property type="match status" value="1"/>
</dbReference>
<dbReference type="SUPFAM" id="SSF53187">
    <property type="entry name" value="Zn-dependent exopeptidases"/>
    <property type="match status" value="1"/>
</dbReference>
<organism evidence="3 4">
    <name type="scientific">Mesosutterella porci</name>
    <dbReference type="NCBI Taxonomy" id="2915351"/>
    <lineage>
        <taxon>Bacteria</taxon>
        <taxon>Pseudomonadati</taxon>
        <taxon>Pseudomonadota</taxon>
        <taxon>Betaproteobacteria</taxon>
        <taxon>Burkholderiales</taxon>
        <taxon>Sutterellaceae</taxon>
        <taxon>Mesosutterella</taxon>
    </lineage>
</organism>
<dbReference type="InterPro" id="IPR011650">
    <property type="entry name" value="Peptidase_M20_dimer"/>
</dbReference>
<evidence type="ECO:0000256" key="1">
    <source>
        <dbReference type="ARBA" id="ARBA00022801"/>
    </source>
</evidence>
<gene>
    <name evidence="3" type="ORF">MAF45_03240</name>
</gene>
<name>A0ABS9MPB6_9BURK</name>
<dbReference type="PIRSF" id="PIRSF005962">
    <property type="entry name" value="Pept_M20D_amidohydro"/>
    <property type="match status" value="1"/>
</dbReference>
<dbReference type="PANTHER" id="PTHR30575:SF3">
    <property type="entry name" value="PEPTIDASE M20 DIMERISATION DOMAIN-CONTAINING PROTEIN"/>
    <property type="match status" value="1"/>
</dbReference>
<dbReference type="InterPro" id="IPR017439">
    <property type="entry name" value="Amidohydrolase"/>
</dbReference>
<evidence type="ECO:0000259" key="2">
    <source>
        <dbReference type="Pfam" id="PF07687"/>
    </source>
</evidence>
<dbReference type="RefSeq" id="WP_237978117.1">
    <property type="nucleotide sequence ID" value="NZ_JAKNCT010000003.1"/>
</dbReference>